<evidence type="ECO:0000313" key="1">
    <source>
        <dbReference type="EMBL" id="KMM73235.1"/>
    </source>
</evidence>
<name>A0A0J6FUY3_COCPO</name>
<organism evidence="1 2">
    <name type="scientific">Coccidioides posadasii RMSCC 3488</name>
    <dbReference type="NCBI Taxonomy" id="454284"/>
    <lineage>
        <taxon>Eukaryota</taxon>
        <taxon>Fungi</taxon>
        <taxon>Dikarya</taxon>
        <taxon>Ascomycota</taxon>
        <taxon>Pezizomycotina</taxon>
        <taxon>Eurotiomycetes</taxon>
        <taxon>Eurotiomycetidae</taxon>
        <taxon>Onygenales</taxon>
        <taxon>Onygenaceae</taxon>
        <taxon>Coccidioides</taxon>
    </lineage>
</organism>
<evidence type="ECO:0000313" key="2">
    <source>
        <dbReference type="Proteomes" id="UP000054567"/>
    </source>
</evidence>
<accession>A0A0J6FUY3</accession>
<dbReference type="EMBL" id="DS268114">
    <property type="protein sequence ID" value="KMM73235.1"/>
    <property type="molecule type" value="Genomic_DNA"/>
</dbReference>
<protein>
    <submittedName>
        <fullName evidence="1">Uncharacterized protein</fullName>
    </submittedName>
</protein>
<reference evidence="2" key="2">
    <citation type="journal article" date="2009" name="Genome Res.">
        <title>Comparative genomic analyses of the human fungal pathogens Coccidioides and their relatives.</title>
        <authorList>
            <person name="Sharpton T.J."/>
            <person name="Stajich J.E."/>
            <person name="Rounsley S.D."/>
            <person name="Gardner M.J."/>
            <person name="Wortman J.R."/>
            <person name="Jordar V.S."/>
            <person name="Maiti R."/>
            <person name="Kodira C.D."/>
            <person name="Neafsey D.E."/>
            <person name="Zeng Q."/>
            <person name="Hung C.-Y."/>
            <person name="McMahan C."/>
            <person name="Muszewska A."/>
            <person name="Grynberg M."/>
            <person name="Mandel M.A."/>
            <person name="Kellner E.M."/>
            <person name="Barker B.M."/>
            <person name="Galgiani J.N."/>
            <person name="Orbach M.J."/>
            <person name="Kirkland T.N."/>
            <person name="Cole G.T."/>
            <person name="Henn M.R."/>
            <person name="Birren B.W."/>
            <person name="Taylor J.W."/>
        </authorList>
    </citation>
    <scope>NUCLEOTIDE SEQUENCE [LARGE SCALE GENOMIC DNA]</scope>
    <source>
        <strain evidence="2">RMSCC 3488</strain>
    </source>
</reference>
<sequence length="153" mass="16709">MKPKRLWKSAGVRESILRMETKEPGSAPARLDDPIIFLPESGKPNVAASMDRSVTTLLQQSTESLYQAVLNGPVGSRFRNILVIRSLECMSSRRKRHIDAQSGPGWEDLSQELCPSTKAQLMEGSGLGPLWASDSPTIIGLKSMTPRNPCSAC</sequence>
<proteinExistence type="predicted"/>
<dbReference type="AlphaFoldDB" id="A0A0J6FUY3"/>
<reference evidence="2" key="3">
    <citation type="journal article" date="2010" name="Genome Res.">
        <title>Population genomic sequencing of Coccidioides fungi reveals recent hybridization and transposon control.</title>
        <authorList>
            <person name="Neafsey D.E."/>
            <person name="Barker B.M."/>
            <person name="Sharpton T.J."/>
            <person name="Stajich J.E."/>
            <person name="Park D.J."/>
            <person name="Whiston E."/>
            <person name="Hung C.-Y."/>
            <person name="McMahan C."/>
            <person name="White J."/>
            <person name="Sykes S."/>
            <person name="Heiman D."/>
            <person name="Young S."/>
            <person name="Zeng Q."/>
            <person name="Abouelleil A."/>
            <person name="Aftuck L."/>
            <person name="Bessette D."/>
            <person name="Brown A."/>
            <person name="FitzGerald M."/>
            <person name="Lui A."/>
            <person name="Macdonald J.P."/>
            <person name="Priest M."/>
            <person name="Orbach M.J."/>
            <person name="Galgiani J.N."/>
            <person name="Kirkland T.N."/>
            <person name="Cole G.T."/>
            <person name="Birren B.W."/>
            <person name="Henn M.R."/>
            <person name="Taylor J.W."/>
            <person name="Rounsley S.D."/>
        </authorList>
    </citation>
    <scope>NUCLEOTIDE SEQUENCE [LARGE SCALE GENOMIC DNA]</scope>
    <source>
        <strain evidence="2">RMSCC 3488</strain>
    </source>
</reference>
<dbReference type="Proteomes" id="UP000054567">
    <property type="component" value="Unassembled WGS sequence"/>
</dbReference>
<dbReference type="VEuPathDB" id="FungiDB:CPAG_09524"/>
<gene>
    <name evidence="1" type="ORF">CPAG_09524</name>
</gene>
<reference evidence="1 2" key="1">
    <citation type="submission" date="2007-06" db="EMBL/GenBank/DDBJ databases">
        <title>The Genome Sequence of Coccidioides posadasii RMSCC_3488.</title>
        <authorList>
            <consortium name="Coccidioides Genome Resources Consortium"/>
            <consortium name="The Broad Institute Genome Sequencing Platform"/>
            <person name="Henn M.R."/>
            <person name="Sykes S."/>
            <person name="Young S."/>
            <person name="Jaffe D."/>
            <person name="Berlin A."/>
            <person name="Alvarez P."/>
            <person name="Butler J."/>
            <person name="Gnerre S."/>
            <person name="Grabherr M."/>
            <person name="Mauceli E."/>
            <person name="Brockman W."/>
            <person name="Kodira C."/>
            <person name="Alvarado L."/>
            <person name="Zeng Q."/>
            <person name="Crawford M."/>
            <person name="Antoine C."/>
            <person name="Devon K."/>
            <person name="Galgiani J."/>
            <person name="Orsborn K."/>
            <person name="Lewis M.L."/>
            <person name="Nusbaum C."/>
            <person name="Galagan J."/>
            <person name="Birren B."/>
        </authorList>
    </citation>
    <scope>NUCLEOTIDE SEQUENCE [LARGE SCALE GENOMIC DNA]</scope>
    <source>
        <strain evidence="1 2">RMSCC 3488</strain>
    </source>
</reference>